<dbReference type="OrthoDB" id="8936120at2759"/>
<feature type="domain" description="Ig-like" evidence="4">
    <location>
        <begin position="366"/>
        <end position="453"/>
    </location>
</feature>
<dbReference type="InterPro" id="IPR011161">
    <property type="entry name" value="MHC_I-like_Ag-recog"/>
</dbReference>
<dbReference type="PROSITE" id="PS50835">
    <property type="entry name" value="IG_LIKE"/>
    <property type="match status" value="2"/>
</dbReference>
<dbReference type="InterPro" id="IPR036179">
    <property type="entry name" value="Ig-like_dom_sf"/>
</dbReference>
<evidence type="ECO:0000256" key="1">
    <source>
        <dbReference type="ARBA" id="ARBA00023180"/>
    </source>
</evidence>
<dbReference type="InterPro" id="IPR003006">
    <property type="entry name" value="Ig/MHC_CS"/>
</dbReference>
<evidence type="ECO:0000259" key="4">
    <source>
        <dbReference type="PROSITE" id="PS50835"/>
    </source>
</evidence>
<evidence type="ECO:0000313" key="6">
    <source>
        <dbReference type="RefSeq" id="XP_026091171.1"/>
    </source>
</evidence>
<dbReference type="SUPFAM" id="SSF48726">
    <property type="entry name" value="Immunoglobulin"/>
    <property type="match status" value="2"/>
</dbReference>
<keyword evidence="2" id="KW-0393">Immunoglobulin domain</keyword>
<accession>A0A6P6M5I2</accession>
<keyword evidence="1" id="KW-0325">Glycoprotein</keyword>
<dbReference type="Gene3D" id="3.30.500.10">
    <property type="entry name" value="MHC class I-like antigen recognition-like"/>
    <property type="match status" value="1"/>
</dbReference>
<dbReference type="SUPFAM" id="SSF54452">
    <property type="entry name" value="MHC antigen-recognition domain"/>
    <property type="match status" value="1"/>
</dbReference>
<feature type="domain" description="Ig-like" evidence="4">
    <location>
        <begin position="86"/>
        <end position="173"/>
    </location>
</feature>
<proteinExistence type="inferred from homology"/>
<dbReference type="InterPro" id="IPR011162">
    <property type="entry name" value="MHC_I/II-like_Ag-recog"/>
</dbReference>
<dbReference type="InterPro" id="IPR003597">
    <property type="entry name" value="Ig_C1-set"/>
</dbReference>
<organism evidence="5 6">
    <name type="scientific">Carassius auratus</name>
    <name type="common">Goldfish</name>
    <dbReference type="NCBI Taxonomy" id="7957"/>
    <lineage>
        <taxon>Eukaryota</taxon>
        <taxon>Metazoa</taxon>
        <taxon>Chordata</taxon>
        <taxon>Craniata</taxon>
        <taxon>Vertebrata</taxon>
        <taxon>Euteleostomi</taxon>
        <taxon>Actinopterygii</taxon>
        <taxon>Neopterygii</taxon>
        <taxon>Teleostei</taxon>
        <taxon>Ostariophysi</taxon>
        <taxon>Cypriniformes</taxon>
        <taxon>Cyprinidae</taxon>
        <taxon>Cyprininae</taxon>
        <taxon>Carassius</taxon>
    </lineage>
</organism>
<dbReference type="InterPro" id="IPR001039">
    <property type="entry name" value="MHC_I_a_a1/a2"/>
</dbReference>
<evidence type="ECO:0000256" key="2">
    <source>
        <dbReference type="ARBA" id="ARBA00023319"/>
    </source>
</evidence>
<dbReference type="PRINTS" id="PR01638">
    <property type="entry name" value="MHCCLASSI"/>
</dbReference>
<name>A0A6P6M5I2_CARAU</name>
<dbReference type="InterPro" id="IPR037055">
    <property type="entry name" value="MHC_I-like_Ag-recog_sf"/>
</dbReference>
<dbReference type="AlphaFoldDB" id="A0A6P6M5I2"/>
<dbReference type="RefSeq" id="XP_026091171.1">
    <property type="nucleotide sequence ID" value="XM_026235386.1"/>
</dbReference>
<dbReference type="PROSITE" id="PS00290">
    <property type="entry name" value="IG_MHC"/>
    <property type="match status" value="3"/>
</dbReference>
<dbReference type="PANTHER" id="PTHR16675">
    <property type="entry name" value="MHC CLASS I-RELATED"/>
    <property type="match status" value="1"/>
</dbReference>
<dbReference type="PANTHER" id="PTHR16675:SF237">
    <property type="entry name" value="MHC CLASS I ANTIGEN TRANSCRIPT VARIANT 1-RELATED"/>
    <property type="match status" value="1"/>
</dbReference>
<dbReference type="GeneID" id="113064524"/>
<dbReference type="GO" id="GO:0005615">
    <property type="term" value="C:extracellular space"/>
    <property type="evidence" value="ECO:0007669"/>
    <property type="project" value="TreeGrafter"/>
</dbReference>
<dbReference type="InterPro" id="IPR050208">
    <property type="entry name" value="MHC_class-I_related"/>
</dbReference>
<dbReference type="GO" id="GO:0009897">
    <property type="term" value="C:external side of plasma membrane"/>
    <property type="evidence" value="ECO:0007669"/>
    <property type="project" value="TreeGrafter"/>
</dbReference>
<evidence type="ECO:0000313" key="5">
    <source>
        <dbReference type="Proteomes" id="UP000515129"/>
    </source>
</evidence>
<dbReference type="Pfam" id="PF00129">
    <property type="entry name" value="MHC_I"/>
    <property type="match status" value="1"/>
</dbReference>
<dbReference type="CDD" id="cd07698">
    <property type="entry name" value="IgC1_MHC_I_alpha3"/>
    <property type="match status" value="2"/>
</dbReference>
<gene>
    <name evidence="6" type="primary">LOC113064524</name>
</gene>
<dbReference type="Gene3D" id="2.60.40.10">
    <property type="entry name" value="Immunoglobulins"/>
    <property type="match status" value="2"/>
</dbReference>
<dbReference type="InterPro" id="IPR007110">
    <property type="entry name" value="Ig-like_dom"/>
</dbReference>
<dbReference type="SMART" id="SM00407">
    <property type="entry name" value="IGc1"/>
    <property type="match status" value="2"/>
</dbReference>
<dbReference type="InterPro" id="IPR013783">
    <property type="entry name" value="Ig-like_fold"/>
</dbReference>
<dbReference type="GO" id="GO:0006955">
    <property type="term" value="P:immune response"/>
    <property type="evidence" value="ECO:0007669"/>
    <property type="project" value="TreeGrafter"/>
</dbReference>
<dbReference type="Proteomes" id="UP000515129">
    <property type="component" value="Chromosome 47"/>
</dbReference>
<protein>
    <submittedName>
        <fullName evidence="6">Major histocompatibility complex class I-related gene protein-like</fullName>
    </submittedName>
</protein>
<dbReference type="KEGG" id="caua:113064524"/>
<reference evidence="6" key="1">
    <citation type="submission" date="2025-08" db="UniProtKB">
        <authorList>
            <consortium name="RefSeq"/>
        </authorList>
    </citation>
    <scope>IDENTIFICATION</scope>
    <source>
        <strain evidence="6">Wakin</strain>
        <tissue evidence="6">Muscle</tissue>
    </source>
</reference>
<sequence length="485" mass="56415">MLLGNAPQKTVSLRVTPDEWEKHQYVCVVEHETGTIQRNLTEDEIKSNYSQCEQNNSSVNAKATLYLDFTWRECETEGFRGNYRAPEVSLLHKDPFSPVVCHATDFYPSAVNITWLRNGEDHDEDVELGELLPNEDETFQKTVSLRVTPDEWEKHQYVCVVEHETGTIRRNLTEDEIKSNYERHTFTIAYTEINGQTIAGFPEISAVTTLDGQQIDYYDSVTKKLIPKQDWMKEFASEDIWEVYTEIRERVQQINKINITVLMQQLNQSHGVHVYQRMYGCGWDDETNESDGFDQHGYDGEDFITLDLKELRYISALPQGISTVMKWNNDTEQLELLKQYCDKDRIDWIKYFLTLGKEALTRRVSPSVSLIQKNPFSPVVCHATGFYPSAVNITWLRNGEDHDEDVELGEFLPNEDGTFQKTSTLNIYPDKWEKHQYVCVVEHEGMTIQKNLTEDEIKRNKISPDNLKMNQYFCVVEHNGKTVQK</sequence>
<keyword evidence="5" id="KW-1185">Reference proteome</keyword>
<dbReference type="Pfam" id="PF07654">
    <property type="entry name" value="C1-set"/>
    <property type="match status" value="2"/>
</dbReference>
<evidence type="ECO:0000256" key="3">
    <source>
        <dbReference type="RuleBase" id="RU004439"/>
    </source>
</evidence>
<comment type="similarity">
    <text evidence="3">Belongs to the MHC class I family.</text>
</comment>